<evidence type="ECO:0000313" key="2">
    <source>
        <dbReference type="EMBL" id="CAG9975592.1"/>
    </source>
</evidence>
<reference evidence="3" key="1">
    <citation type="submission" date="2019-06" db="EMBL/GenBank/DDBJ databases">
        <authorList>
            <person name="Broberg M."/>
        </authorList>
    </citation>
    <scope>NUCLEOTIDE SEQUENCE [LARGE SCALE GENOMIC DNA]</scope>
</reference>
<feature type="transmembrane region" description="Helical" evidence="1">
    <location>
        <begin position="31"/>
        <end position="50"/>
    </location>
</feature>
<keyword evidence="3" id="KW-1185">Reference proteome</keyword>
<accession>A0A9N9XZ85</accession>
<name>A0A9N9XZ85_9HYPO</name>
<protein>
    <submittedName>
        <fullName evidence="2">Uncharacterized protein</fullName>
    </submittedName>
</protein>
<evidence type="ECO:0000313" key="3">
    <source>
        <dbReference type="Proteomes" id="UP000754883"/>
    </source>
</evidence>
<reference evidence="2 3" key="2">
    <citation type="submission" date="2021-10" db="EMBL/GenBank/DDBJ databases">
        <authorList>
            <person name="Piombo E."/>
        </authorList>
    </citation>
    <scope>NUCLEOTIDE SEQUENCE [LARGE SCALE GENOMIC DNA]</scope>
</reference>
<keyword evidence="1" id="KW-1133">Transmembrane helix</keyword>
<dbReference type="AlphaFoldDB" id="A0A9N9XZ85"/>
<dbReference type="OrthoDB" id="5146336at2759"/>
<evidence type="ECO:0000256" key="1">
    <source>
        <dbReference type="SAM" id="Phobius"/>
    </source>
</evidence>
<comment type="caution">
    <text evidence="2">The sequence shown here is derived from an EMBL/GenBank/DDBJ whole genome shotgun (WGS) entry which is preliminary data.</text>
</comment>
<organism evidence="2 3">
    <name type="scientific">Clonostachys byssicola</name>
    <dbReference type="NCBI Taxonomy" id="160290"/>
    <lineage>
        <taxon>Eukaryota</taxon>
        <taxon>Fungi</taxon>
        <taxon>Dikarya</taxon>
        <taxon>Ascomycota</taxon>
        <taxon>Pezizomycotina</taxon>
        <taxon>Sordariomycetes</taxon>
        <taxon>Hypocreomycetidae</taxon>
        <taxon>Hypocreales</taxon>
        <taxon>Bionectriaceae</taxon>
        <taxon>Clonostachys</taxon>
    </lineage>
</organism>
<gene>
    <name evidence="2" type="ORF">CBYS24578_00013054</name>
</gene>
<sequence length="90" mass="9748">MRNMQVPAYCPVVVGAQALENSGVLMESKNVIVISAMDIIMLSSLSPMLMDEVEVAAGMSMLIDMPAAVVVAMFIMKATLQLAESWKKQQ</sequence>
<feature type="transmembrane region" description="Helical" evidence="1">
    <location>
        <begin position="56"/>
        <end position="80"/>
    </location>
</feature>
<dbReference type="EMBL" id="CABFNO020001268">
    <property type="protein sequence ID" value="CAG9975592.1"/>
    <property type="molecule type" value="Genomic_DNA"/>
</dbReference>
<dbReference type="Proteomes" id="UP000754883">
    <property type="component" value="Unassembled WGS sequence"/>
</dbReference>
<keyword evidence="1" id="KW-0472">Membrane</keyword>
<keyword evidence="1" id="KW-0812">Transmembrane</keyword>
<proteinExistence type="predicted"/>